<keyword evidence="5" id="KW-0433">Leucine-rich repeat</keyword>
<gene>
    <name evidence="16" type="ORF">POPTR_012G034600</name>
</gene>
<evidence type="ECO:0000256" key="7">
    <source>
        <dbReference type="ARBA" id="ARBA00022729"/>
    </source>
</evidence>
<proteinExistence type="inferred from homology"/>
<evidence type="ECO:0000256" key="5">
    <source>
        <dbReference type="ARBA" id="ARBA00022614"/>
    </source>
</evidence>
<evidence type="ECO:0000256" key="12">
    <source>
        <dbReference type="ARBA" id="ARBA00023180"/>
    </source>
</evidence>
<dbReference type="InterPro" id="IPR013210">
    <property type="entry name" value="LRR_N_plant-typ"/>
</dbReference>
<evidence type="ECO:0000256" key="14">
    <source>
        <dbReference type="SAM" id="Phobius"/>
    </source>
</evidence>
<evidence type="ECO:0000256" key="9">
    <source>
        <dbReference type="ARBA" id="ARBA00022989"/>
    </source>
</evidence>
<keyword evidence="10 14" id="KW-0472">Membrane</keyword>
<evidence type="ECO:0000313" key="16">
    <source>
        <dbReference type="EMBL" id="RQO98234.1"/>
    </source>
</evidence>
<dbReference type="Gene3D" id="3.80.10.10">
    <property type="entry name" value="Ribonuclease Inhibitor"/>
    <property type="match status" value="2"/>
</dbReference>
<evidence type="ECO:0000256" key="4">
    <source>
        <dbReference type="ARBA" id="ARBA00022512"/>
    </source>
</evidence>
<dbReference type="Proteomes" id="UP000006729">
    <property type="component" value="Chromosome 12"/>
</dbReference>
<evidence type="ECO:0000256" key="11">
    <source>
        <dbReference type="ARBA" id="ARBA00023170"/>
    </source>
</evidence>
<evidence type="ECO:0000313" key="17">
    <source>
        <dbReference type="Proteomes" id="UP000006729"/>
    </source>
</evidence>
<dbReference type="Pfam" id="PF00560">
    <property type="entry name" value="LRR_1"/>
    <property type="match status" value="7"/>
</dbReference>
<dbReference type="GO" id="GO:0016020">
    <property type="term" value="C:membrane"/>
    <property type="evidence" value="ECO:0007669"/>
    <property type="project" value="UniProtKB-SubCell"/>
</dbReference>
<organism evidence="16 17">
    <name type="scientific">Populus trichocarpa</name>
    <name type="common">Western balsam poplar</name>
    <name type="synonym">Populus balsamifera subsp. trichocarpa</name>
    <dbReference type="NCBI Taxonomy" id="3694"/>
    <lineage>
        <taxon>Eukaryota</taxon>
        <taxon>Viridiplantae</taxon>
        <taxon>Streptophyta</taxon>
        <taxon>Embryophyta</taxon>
        <taxon>Tracheophyta</taxon>
        <taxon>Spermatophyta</taxon>
        <taxon>Magnoliopsida</taxon>
        <taxon>eudicotyledons</taxon>
        <taxon>Gunneridae</taxon>
        <taxon>Pentapetalae</taxon>
        <taxon>rosids</taxon>
        <taxon>fabids</taxon>
        <taxon>Malpighiales</taxon>
        <taxon>Salicaceae</taxon>
        <taxon>Saliceae</taxon>
        <taxon>Populus</taxon>
    </lineage>
</organism>
<keyword evidence="4" id="KW-0134">Cell wall</keyword>
<dbReference type="SUPFAM" id="SSF52058">
    <property type="entry name" value="L domain-like"/>
    <property type="match status" value="1"/>
</dbReference>
<evidence type="ECO:0000256" key="1">
    <source>
        <dbReference type="ARBA" id="ARBA00004191"/>
    </source>
</evidence>
<keyword evidence="7" id="KW-0732">Signal</keyword>
<dbReference type="FunFam" id="3.80.10.10:FF:000400">
    <property type="entry name" value="Nuclear pore complex protein NUP107"/>
    <property type="match status" value="1"/>
</dbReference>
<name>A0A3N7HHA0_POPTR</name>
<dbReference type="FunFam" id="3.80.10.10:FF:000111">
    <property type="entry name" value="LRR receptor-like serine/threonine-protein kinase ERECTA"/>
    <property type="match status" value="1"/>
</dbReference>
<evidence type="ECO:0000259" key="15">
    <source>
        <dbReference type="Pfam" id="PF08263"/>
    </source>
</evidence>
<dbReference type="EMBL" id="CM009301">
    <property type="protein sequence ID" value="RQO98234.1"/>
    <property type="molecule type" value="Genomic_DNA"/>
</dbReference>
<sequence length="541" mass="60234">MTHFLEFNSSSNATATSFGGRTSMYPTTSGPISRSPMTRNLFIFLSYWFLGVRGAKFRCIERERRALLQFKEDLIDDYGVLSSWGGKEEKRDCCKWIGVGCDNITGHVTLLDLHSSPVYEDRFTPLIGPISYICNIAGEVLSFLDLSNNLLSGQLPNCFMDWKGLVVLNLANNNLSGKIPSSVGSLFLLQTLSLHNNKLYGELPVSLKNCSMLKFLDLGENRLSGEIPAWIGESLSSLMFLSLQSNEFIGSIPPHICQLRNIRILDLSLNNITGAIPECLNNLTAMVLRGEAETVIDNLYLTKRRGAVFSGGYYINKAWVGWKGRDYEFERNLGLLRVIDFSGNNLSGEIPEEITGLLELVALNLSGNNLTGVIPQKIDHLKLLESLDLSRNHFYGAIPLTMAALNFLSCLNVSCNNLSGKIPSSTQLQSFDASAFTGNPALCGLPVTQKCLGDVDVPQSPAMNDVIQDNQKTVHEFSMWFYIGMENGFFVFFIGFSGALLLKHSWRHGYFQFLDESLEFLCLILRAHRAKQKRLHPNSCS</sequence>
<keyword evidence="6 14" id="KW-0812">Transmembrane</keyword>
<comment type="subcellular location">
    <subcellularLocation>
        <location evidence="2">Membrane</location>
        <topology evidence="2">Single-pass type I membrane protein</topology>
    </subcellularLocation>
    <subcellularLocation>
        <location evidence="1">Secreted</location>
        <location evidence="1">Cell wall</location>
    </subcellularLocation>
</comment>
<keyword evidence="9 14" id="KW-1133">Transmembrane helix</keyword>
<accession>A0A3N7HHA0</accession>
<keyword evidence="4" id="KW-0964">Secreted</keyword>
<feature type="domain" description="Leucine-rich repeat-containing N-terminal plant-type" evidence="15">
    <location>
        <begin position="62"/>
        <end position="102"/>
    </location>
</feature>
<evidence type="ECO:0000256" key="13">
    <source>
        <dbReference type="ARBA" id="ARBA00038043"/>
    </source>
</evidence>
<keyword evidence="11" id="KW-0675">Receptor</keyword>
<dbReference type="PANTHER" id="PTHR48063:SF103">
    <property type="entry name" value="LEUCINE-RICH RECEPTOR-LIKE KINASE FAMILY PROTEIN"/>
    <property type="match status" value="1"/>
</dbReference>
<protein>
    <recommendedName>
        <fullName evidence="15">Leucine-rich repeat-containing N-terminal plant-type domain-containing protein</fullName>
    </recommendedName>
</protein>
<keyword evidence="8" id="KW-0677">Repeat</keyword>
<evidence type="ECO:0000256" key="6">
    <source>
        <dbReference type="ARBA" id="ARBA00022692"/>
    </source>
</evidence>
<dbReference type="InterPro" id="IPR032675">
    <property type="entry name" value="LRR_dom_sf"/>
</dbReference>
<evidence type="ECO:0000256" key="10">
    <source>
        <dbReference type="ARBA" id="ARBA00023136"/>
    </source>
</evidence>
<dbReference type="PANTHER" id="PTHR48063">
    <property type="entry name" value="LRR RECEPTOR-LIKE KINASE"/>
    <property type="match status" value="1"/>
</dbReference>
<evidence type="ECO:0000256" key="3">
    <source>
        <dbReference type="ARBA" id="ARBA00009592"/>
    </source>
</evidence>
<dbReference type="InterPro" id="IPR001611">
    <property type="entry name" value="Leu-rich_rpt"/>
</dbReference>
<evidence type="ECO:0000256" key="8">
    <source>
        <dbReference type="ARBA" id="ARBA00022737"/>
    </source>
</evidence>
<dbReference type="Pfam" id="PF13855">
    <property type="entry name" value="LRR_8"/>
    <property type="match status" value="1"/>
</dbReference>
<dbReference type="Pfam" id="PF08263">
    <property type="entry name" value="LRRNT_2"/>
    <property type="match status" value="1"/>
</dbReference>
<comment type="similarity">
    <text evidence="3">Belongs to the RLP family.</text>
</comment>
<keyword evidence="12" id="KW-0325">Glycoprotein</keyword>
<feature type="transmembrane region" description="Helical" evidence="14">
    <location>
        <begin position="479"/>
        <end position="502"/>
    </location>
</feature>
<dbReference type="AlphaFoldDB" id="A0A3N7HHA0"/>
<dbReference type="InterPro" id="IPR046956">
    <property type="entry name" value="RLP23-like"/>
</dbReference>
<comment type="similarity">
    <text evidence="13">Belongs to the polygalacturonase-inhibiting protein family.</text>
</comment>
<reference evidence="16 17" key="1">
    <citation type="journal article" date="2006" name="Science">
        <title>The genome of black cottonwood, Populus trichocarpa (Torr. &amp; Gray).</title>
        <authorList>
            <person name="Tuskan G.A."/>
            <person name="Difazio S."/>
            <person name="Jansson S."/>
            <person name="Bohlmann J."/>
            <person name="Grigoriev I."/>
            <person name="Hellsten U."/>
            <person name="Putnam N."/>
            <person name="Ralph S."/>
            <person name="Rombauts S."/>
            <person name="Salamov A."/>
            <person name="Schein J."/>
            <person name="Sterck L."/>
            <person name="Aerts A."/>
            <person name="Bhalerao R.R."/>
            <person name="Bhalerao R.P."/>
            <person name="Blaudez D."/>
            <person name="Boerjan W."/>
            <person name="Brun A."/>
            <person name="Brunner A."/>
            <person name="Busov V."/>
            <person name="Campbell M."/>
            <person name="Carlson J."/>
            <person name="Chalot M."/>
            <person name="Chapman J."/>
            <person name="Chen G.L."/>
            <person name="Cooper D."/>
            <person name="Coutinho P.M."/>
            <person name="Couturier J."/>
            <person name="Covert S."/>
            <person name="Cronk Q."/>
            <person name="Cunningham R."/>
            <person name="Davis J."/>
            <person name="Degroeve S."/>
            <person name="Dejardin A."/>
            <person name="Depamphilis C."/>
            <person name="Detter J."/>
            <person name="Dirks B."/>
            <person name="Dubchak I."/>
            <person name="Duplessis S."/>
            <person name="Ehlting J."/>
            <person name="Ellis B."/>
            <person name="Gendler K."/>
            <person name="Goodstein D."/>
            <person name="Gribskov M."/>
            <person name="Grimwood J."/>
            <person name="Groover A."/>
            <person name="Gunter L."/>
            <person name="Hamberger B."/>
            <person name="Heinze B."/>
            <person name="Helariutta Y."/>
            <person name="Henrissat B."/>
            <person name="Holligan D."/>
            <person name="Holt R."/>
            <person name="Huang W."/>
            <person name="Islam-Faridi N."/>
            <person name="Jones S."/>
            <person name="Jones-Rhoades M."/>
            <person name="Jorgensen R."/>
            <person name="Joshi C."/>
            <person name="Kangasjarvi J."/>
            <person name="Karlsson J."/>
            <person name="Kelleher C."/>
            <person name="Kirkpatrick R."/>
            <person name="Kirst M."/>
            <person name="Kohler A."/>
            <person name="Kalluri U."/>
            <person name="Larimer F."/>
            <person name="Leebens-Mack J."/>
            <person name="Leple J.C."/>
            <person name="Locascio P."/>
            <person name="Lou Y."/>
            <person name="Lucas S."/>
            <person name="Martin F."/>
            <person name="Montanini B."/>
            <person name="Napoli C."/>
            <person name="Nelson D.R."/>
            <person name="Nelson C."/>
            <person name="Nieminen K."/>
            <person name="Nilsson O."/>
            <person name="Pereda V."/>
            <person name="Peter G."/>
            <person name="Philippe R."/>
            <person name="Pilate G."/>
            <person name="Poliakov A."/>
            <person name="Razumovskaya J."/>
            <person name="Richardson P."/>
            <person name="Rinaldi C."/>
            <person name="Ritland K."/>
            <person name="Rouze P."/>
            <person name="Ryaboy D."/>
            <person name="Schmutz J."/>
            <person name="Schrader J."/>
            <person name="Segerman B."/>
            <person name="Shin H."/>
            <person name="Siddiqui A."/>
            <person name="Sterky F."/>
            <person name="Terry A."/>
            <person name="Tsai C.J."/>
            <person name="Uberbacher E."/>
            <person name="Unneberg P."/>
            <person name="Vahala J."/>
            <person name="Wall K."/>
            <person name="Wessler S."/>
            <person name="Yang G."/>
            <person name="Yin T."/>
            <person name="Douglas C."/>
            <person name="Marra M."/>
            <person name="Sandberg G."/>
            <person name="Van de Peer Y."/>
            <person name="Rokhsar D."/>
        </authorList>
    </citation>
    <scope>NUCLEOTIDE SEQUENCE [LARGE SCALE GENOMIC DNA]</scope>
    <source>
        <strain evidence="17">cv. Nisqually</strain>
    </source>
</reference>
<keyword evidence="17" id="KW-1185">Reference proteome</keyword>
<evidence type="ECO:0000256" key="2">
    <source>
        <dbReference type="ARBA" id="ARBA00004479"/>
    </source>
</evidence>